<accession>A0ABX2N2Z6</accession>
<gene>
    <name evidence="1" type="ORF">HUO14_08505</name>
</gene>
<sequence>MTQKYRAAAQDDLIWHELDSMTLLYHRTSGITHMLADPAPAILEVMAGLSLTAAQIAARLTVTYEIEADIDSEDIVLARLEELSGLGLVARVAG</sequence>
<evidence type="ECO:0000313" key="1">
    <source>
        <dbReference type="EMBL" id="NVD27941.1"/>
    </source>
</evidence>
<evidence type="ECO:0000313" key="2">
    <source>
        <dbReference type="Proteomes" id="UP000652427"/>
    </source>
</evidence>
<dbReference type="RefSeq" id="WP_176279412.1">
    <property type="nucleotide sequence ID" value="NZ_JABWMH010000002.1"/>
</dbReference>
<reference evidence="1 2" key="1">
    <citation type="submission" date="2020-06" db="EMBL/GenBank/DDBJ databases">
        <authorList>
            <person name="Kim S.-J."/>
            <person name="Park S.-J."/>
        </authorList>
    </citation>
    <scope>NUCLEOTIDE SEQUENCE [LARGE SCALE GENOMIC DNA]</scope>
    <source>
        <strain evidence="1 2">SW-151</strain>
    </source>
</reference>
<name>A0ABX2N2Z6_9SPHN</name>
<dbReference type="InterPro" id="IPR027599">
    <property type="entry name" value="PqqD-rel_X"/>
</dbReference>
<organism evidence="1 2">
    <name type="scientific">Parasphingorhabdus flavimaris</name>
    <dbReference type="NCBI Taxonomy" id="266812"/>
    <lineage>
        <taxon>Bacteria</taxon>
        <taxon>Pseudomonadati</taxon>
        <taxon>Pseudomonadota</taxon>
        <taxon>Alphaproteobacteria</taxon>
        <taxon>Sphingomonadales</taxon>
        <taxon>Sphingomonadaceae</taxon>
        <taxon>Parasphingorhabdus</taxon>
    </lineage>
</organism>
<comment type="caution">
    <text evidence="1">The sequence shown here is derived from an EMBL/GenBank/DDBJ whole genome shotgun (WGS) entry which is preliminary data.</text>
</comment>
<dbReference type="NCBIfam" id="TIGR04353">
    <property type="entry name" value="PqqD_rel_X"/>
    <property type="match status" value="1"/>
</dbReference>
<proteinExistence type="predicted"/>
<keyword evidence="2" id="KW-1185">Reference proteome</keyword>
<protein>
    <submittedName>
        <fullName evidence="1">HPr-rel-A system PqqD family peptide chaperone</fullName>
    </submittedName>
</protein>
<dbReference type="Proteomes" id="UP000652427">
    <property type="component" value="Unassembled WGS sequence"/>
</dbReference>
<dbReference type="EMBL" id="JABWMH010000002">
    <property type="protein sequence ID" value="NVD27941.1"/>
    <property type="molecule type" value="Genomic_DNA"/>
</dbReference>